<protein>
    <recommendedName>
        <fullName evidence="3">F-box domain-containing protein</fullName>
    </recommendedName>
</protein>
<comment type="caution">
    <text evidence="1">The sequence shown here is derived from an EMBL/GenBank/DDBJ whole genome shotgun (WGS) entry which is preliminary data.</text>
</comment>
<evidence type="ECO:0000313" key="2">
    <source>
        <dbReference type="Proteomes" id="UP000724874"/>
    </source>
</evidence>
<sequence length="189" mass="21418">MALCAAAPIPQRANALKASPPFHIVPISKLPPEILEEIFKLCVLGMYEPRPYYTPSSSSHALQDHATSREENHYLPWMQVCSAWRIISLSSPRLWCTVDLSRSSHFAEECLRRSKNALITLISSTSEYGPLRLFSNEQDYHNCPLSPSSHLSSLRLNASRIKLIDLFLFPTDMYTLFNTILSSSLFFPT</sequence>
<dbReference type="Proteomes" id="UP000724874">
    <property type="component" value="Unassembled WGS sequence"/>
</dbReference>
<evidence type="ECO:0008006" key="3">
    <source>
        <dbReference type="Google" id="ProtNLM"/>
    </source>
</evidence>
<accession>A0A9P5N9P7</accession>
<keyword evidence="2" id="KW-1185">Reference proteome</keyword>
<dbReference type="EMBL" id="JADNYJ010000219">
    <property type="protein sequence ID" value="KAF8874210.1"/>
    <property type="molecule type" value="Genomic_DNA"/>
</dbReference>
<dbReference type="Gene3D" id="1.20.1280.50">
    <property type="match status" value="1"/>
</dbReference>
<gene>
    <name evidence="1" type="ORF">CPB84DRAFT_584226</name>
</gene>
<proteinExistence type="predicted"/>
<dbReference type="OrthoDB" id="2884925at2759"/>
<evidence type="ECO:0000313" key="1">
    <source>
        <dbReference type="EMBL" id="KAF8874210.1"/>
    </source>
</evidence>
<organism evidence="1 2">
    <name type="scientific">Gymnopilus junonius</name>
    <name type="common">Spectacular rustgill mushroom</name>
    <name type="synonym">Gymnopilus spectabilis subsp. junonius</name>
    <dbReference type="NCBI Taxonomy" id="109634"/>
    <lineage>
        <taxon>Eukaryota</taxon>
        <taxon>Fungi</taxon>
        <taxon>Dikarya</taxon>
        <taxon>Basidiomycota</taxon>
        <taxon>Agaricomycotina</taxon>
        <taxon>Agaricomycetes</taxon>
        <taxon>Agaricomycetidae</taxon>
        <taxon>Agaricales</taxon>
        <taxon>Agaricineae</taxon>
        <taxon>Hymenogastraceae</taxon>
        <taxon>Gymnopilus</taxon>
    </lineage>
</organism>
<name>A0A9P5N9P7_GYMJU</name>
<reference evidence="1" key="1">
    <citation type="submission" date="2020-11" db="EMBL/GenBank/DDBJ databases">
        <authorList>
            <consortium name="DOE Joint Genome Institute"/>
            <person name="Ahrendt S."/>
            <person name="Riley R."/>
            <person name="Andreopoulos W."/>
            <person name="LaButti K."/>
            <person name="Pangilinan J."/>
            <person name="Ruiz-duenas F.J."/>
            <person name="Barrasa J.M."/>
            <person name="Sanchez-Garcia M."/>
            <person name="Camarero S."/>
            <person name="Miyauchi S."/>
            <person name="Serrano A."/>
            <person name="Linde D."/>
            <person name="Babiker R."/>
            <person name="Drula E."/>
            <person name="Ayuso-Fernandez I."/>
            <person name="Pacheco R."/>
            <person name="Padilla G."/>
            <person name="Ferreira P."/>
            <person name="Barriuso J."/>
            <person name="Kellner H."/>
            <person name="Castanera R."/>
            <person name="Alfaro M."/>
            <person name="Ramirez L."/>
            <person name="Pisabarro A.G."/>
            <person name="Kuo A."/>
            <person name="Tritt A."/>
            <person name="Lipzen A."/>
            <person name="He G."/>
            <person name="Yan M."/>
            <person name="Ng V."/>
            <person name="Cullen D."/>
            <person name="Martin F."/>
            <person name="Rosso M.-N."/>
            <person name="Henrissat B."/>
            <person name="Hibbett D."/>
            <person name="Martinez A.T."/>
            <person name="Grigoriev I.V."/>
        </authorList>
    </citation>
    <scope>NUCLEOTIDE SEQUENCE</scope>
    <source>
        <strain evidence="1">AH 44721</strain>
    </source>
</reference>
<dbReference type="AlphaFoldDB" id="A0A9P5N9P7"/>